<evidence type="ECO:0000313" key="2">
    <source>
        <dbReference type="WBParaSite" id="ES5_v2.g13713.t1"/>
    </source>
</evidence>
<dbReference type="WBParaSite" id="ES5_v2.g13713.t1">
    <property type="protein sequence ID" value="ES5_v2.g13713.t1"/>
    <property type="gene ID" value="ES5_v2.g13713"/>
</dbReference>
<proteinExistence type="predicted"/>
<organism evidence="1 2">
    <name type="scientific">Panagrolaimus sp. ES5</name>
    <dbReference type="NCBI Taxonomy" id="591445"/>
    <lineage>
        <taxon>Eukaryota</taxon>
        <taxon>Metazoa</taxon>
        <taxon>Ecdysozoa</taxon>
        <taxon>Nematoda</taxon>
        <taxon>Chromadorea</taxon>
        <taxon>Rhabditida</taxon>
        <taxon>Tylenchina</taxon>
        <taxon>Panagrolaimomorpha</taxon>
        <taxon>Panagrolaimoidea</taxon>
        <taxon>Panagrolaimidae</taxon>
        <taxon>Panagrolaimus</taxon>
    </lineage>
</organism>
<dbReference type="Proteomes" id="UP000887579">
    <property type="component" value="Unplaced"/>
</dbReference>
<accession>A0AC34F929</accession>
<reference evidence="2" key="1">
    <citation type="submission" date="2022-11" db="UniProtKB">
        <authorList>
            <consortium name="WormBaseParasite"/>
        </authorList>
    </citation>
    <scope>IDENTIFICATION</scope>
</reference>
<evidence type="ECO:0000313" key="1">
    <source>
        <dbReference type="Proteomes" id="UP000887579"/>
    </source>
</evidence>
<sequence>MSVDNKLAEQLQNKLRKEITKMKAPTSEQVFEFWKTSVGTAYENYTEEQLRLNKYSLMKLVDTGTGTEAEYEDRSNDSDEHDDENDCAADDEQEESEAEESDYSIQEDMGNQEGDFDYDMQQEQPENMQQPHQPPPQQQQYPQQLQNQAFVQRFDSAEPEDLPTLLPPAEAYQTDWNDGYWPDDPPPPVY</sequence>
<protein>
    <submittedName>
        <fullName evidence="2">Uncharacterized protein</fullName>
    </submittedName>
</protein>
<name>A0AC34F929_9BILA</name>